<proteinExistence type="predicted"/>
<sequence length="136" mass="15276">MISNCNVSYDNHLNSSVIHFEESSLRNENVDKRKVDDNFHRVLSYFQESGSPESGSVGSKKNALNIRPPQENRKVATFDPNYQTLVGLNNDDVFKPKISWNSNVFGITFIAEGQLFSQLMSDETKTKSLGDDLGTI</sequence>
<dbReference type="InterPro" id="IPR004296">
    <property type="entry name" value="DUF236"/>
</dbReference>
<feature type="compositionally biased region" description="Low complexity" evidence="1">
    <location>
        <begin position="48"/>
        <end position="59"/>
    </location>
</feature>
<dbReference type="EMBL" id="KN716159">
    <property type="protein sequence ID" value="KJH52779.1"/>
    <property type="molecule type" value="Genomic_DNA"/>
</dbReference>
<dbReference type="Proteomes" id="UP000053766">
    <property type="component" value="Unassembled WGS sequence"/>
</dbReference>
<evidence type="ECO:0000313" key="3">
    <source>
        <dbReference type="Proteomes" id="UP000053766"/>
    </source>
</evidence>
<feature type="region of interest" description="Disordered" evidence="1">
    <location>
        <begin position="47"/>
        <end position="74"/>
    </location>
</feature>
<accession>A0A0D8Y9Y9</accession>
<protein>
    <submittedName>
        <fullName evidence="2">Uncharacterized protein</fullName>
    </submittedName>
</protein>
<reference evidence="3" key="2">
    <citation type="journal article" date="2016" name="Sci. Rep.">
        <title>Dictyocaulus viviparus genome, variome and transcriptome elucidate lungworm biology and support future intervention.</title>
        <authorList>
            <person name="McNulty S.N."/>
            <person name="Strube C."/>
            <person name="Rosa B.A."/>
            <person name="Martin J.C."/>
            <person name="Tyagi R."/>
            <person name="Choi Y.J."/>
            <person name="Wang Q."/>
            <person name="Hallsworth Pepin K."/>
            <person name="Zhang X."/>
            <person name="Ozersky P."/>
            <person name="Wilson R.K."/>
            <person name="Sternberg P.W."/>
            <person name="Gasser R.B."/>
            <person name="Mitreva M."/>
        </authorList>
    </citation>
    <scope>NUCLEOTIDE SEQUENCE [LARGE SCALE GENOMIC DNA]</scope>
    <source>
        <strain evidence="3">HannoverDv2000</strain>
    </source>
</reference>
<keyword evidence="3" id="KW-1185">Reference proteome</keyword>
<organism evidence="2 3">
    <name type="scientific">Dictyocaulus viviparus</name>
    <name type="common">Bovine lungworm</name>
    <dbReference type="NCBI Taxonomy" id="29172"/>
    <lineage>
        <taxon>Eukaryota</taxon>
        <taxon>Metazoa</taxon>
        <taxon>Ecdysozoa</taxon>
        <taxon>Nematoda</taxon>
        <taxon>Chromadorea</taxon>
        <taxon>Rhabditida</taxon>
        <taxon>Rhabditina</taxon>
        <taxon>Rhabditomorpha</taxon>
        <taxon>Strongyloidea</taxon>
        <taxon>Metastrongylidae</taxon>
        <taxon>Dictyocaulus</taxon>
    </lineage>
</organism>
<reference evidence="2 3" key="1">
    <citation type="submission" date="2013-11" db="EMBL/GenBank/DDBJ databases">
        <title>Draft genome of the bovine lungworm Dictyocaulus viviparus.</title>
        <authorList>
            <person name="Mitreva M."/>
        </authorList>
    </citation>
    <scope>NUCLEOTIDE SEQUENCE [LARGE SCALE GENOMIC DNA]</scope>
    <source>
        <strain evidence="2 3">HannoverDv2000</strain>
    </source>
</reference>
<dbReference type="Pfam" id="PF03057">
    <property type="entry name" value="DUF236"/>
    <property type="match status" value="1"/>
</dbReference>
<evidence type="ECO:0000313" key="2">
    <source>
        <dbReference type="EMBL" id="KJH52779.1"/>
    </source>
</evidence>
<evidence type="ECO:0000256" key="1">
    <source>
        <dbReference type="SAM" id="MobiDB-lite"/>
    </source>
</evidence>
<gene>
    <name evidence="2" type="ORF">DICVIV_00986</name>
</gene>
<name>A0A0D8Y9Y9_DICVI</name>
<dbReference type="AlphaFoldDB" id="A0A0D8Y9Y9"/>